<gene>
    <name evidence="6" type="ORF">HQ865_00505</name>
</gene>
<evidence type="ECO:0000256" key="4">
    <source>
        <dbReference type="SAM" id="Phobius"/>
    </source>
</evidence>
<dbReference type="InterPro" id="IPR001173">
    <property type="entry name" value="Glyco_trans_2-like"/>
</dbReference>
<dbReference type="PANTHER" id="PTHR43179:SF12">
    <property type="entry name" value="GALACTOFURANOSYLTRANSFERASE GLFT2"/>
    <property type="match status" value="1"/>
</dbReference>
<feature type="domain" description="Glycosyltransferase 2-like" evidence="5">
    <location>
        <begin position="5"/>
        <end position="145"/>
    </location>
</feature>
<dbReference type="InterPro" id="IPR029044">
    <property type="entry name" value="Nucleotide-diphossugar_trans"/>
</dbReference>
<keyword evidence="3 6" id="KW-0808">Transferase</keyword>
<dbReference type="Pfam" id="PF00535">
    <property type="entry name" value="Glycos_transf_2"/>
    <property type="match status" value="1"/>
</dbReference>
<organism evidence="6 7">
    <name type="scientific">Mucilaginibacter mali</name>
    <dbReference type="NCBI Taxonomy" id="2740462"/>
    <lineage>
        <taxon>Bacteria</taxon>
        <taxon>Pseudomonadati</taxon>
        <taxon>Bacteroidota</taxon>
        <taxon>Sphingobacteriia</taxon>
        <taxon>Sphingobacteriales</taxon>
        <taxon>Sphingobacteriaceae</taxon>
        <taxon>Mucilaginibacter</taxon>
    </lineage>
</organism>
<evidence type="ECO:0000313" key="7">
    <source>
        <dbReference type="Proteomes" id="UP000505355"/>
    </source>
</evidence>
<evidence type="ECO:0000313" key="6">
    <source>
        <dbReference type="EMBL" id="QKJ28300.1"/>
    </source>
</evidence>
<keyword evidence="4" id="KW-0472">Membrane</keyword>
<dbReference type="Proteomes" id="UP000505355">
    <property type="component" value="Chromosome"/>
</dbReference>
<proteinExistence type="inferred from homology"/>
<accession>A0A7D4UMJ8</accession>
<dbReference type="PANTHER" id="PTHR43179">
    <property type="entry name" value="RHAMNOSYLTRANSFERASE WBBL"/>
    <property type="match status" value="1"/>
</dbReference>
<comment type="similarity">
    <text evidence="1">Belongs to the glycosyltransferase 2 family.</text>
</comment>
<protein>
    <submittedName>
        <fullName evidence="6">Glycosyltransferase family 2 protein</fullName>
    </submittedName>
</protein>
<evidence type="ECO:0000259" key="5">
    <source>
        <dbReference type="Pfam" id="PF00535"/>
    </source>
</evidence>
<reference evidence="6 7" key="1">
    <citation type="submission" date="2020-05" db="EMBL/GenBank/DDBJ databases">
        <title>Mucilaginibacter mali sp. nov.</title>
        <authorList>
            <person name="Kim H.S."/>
            <person name="Lee K.C."/>
            <person name="Suh M.K."/>
            <person name="Kim J.-S."/>
            <person name="Han K.-I."/>
            <person name="Eom M.K."/>
            <person name="Shin Y.K."/>
            <person name="Lee J.-S."/>
        </authorList>
    </citation>
    <scope>NUCLEOTIDE SEQUENCE [LARGE SCALE GENOMIC DNA]</scope>
    <source>
        <strain evidence="6 7">G2-14</strain>
    </source>
</reference>
<name>A0A7D4UMJ8_9SPHI</name>
<evidence type="ECO:0000256" key="1">
    <source>
        <dbReference type="ARBA" id="ARBA00006739"/>
    </source>
</evidence>
<dbReference type="RefSeq" id="WP_173413002.1">
    <property type="nucleotide sequence ID" value="NZ_CP054139.1"/>
</dbReference>
<evidence type="ECO:0000256" key="2">
    <source>
        <dbReference type="ARBA" id="ARBA00022676"/>
    </source>
</evidence>
<dbReference type="SUPFAM" id="SSF53448">
    <property type="entry name" value="Nucleotide-diphospho-sugar transferases"/>
    <property type="match status" value="1"/>
</dbReference>
<keyword evidence="4" id="KW-0812">Transmembrane</keyword>
<dbReference type="Gene3D" id="3.90.550.10">
    <property type="entry name" value="Spore Coat Polysaccharide Biosynthesis Protein SpsA, Chain A"/>
    <property type="match status" value="1"/>
</dbReference>
<feature type="transmembrane region" description="Helical" evidence="4">
    <location>
        <begin position="246"/>
        <end position="263"/>
    </location>
</feature>
<dbReference type="EMBL" id="CP054139">
    <property type="protein sequence ID" value="QKJ28300.1"/>
    <property type="molecule type" value="Genomic_DNA"/>
</dbReference>
<keyword evidence="4" id="KW-1133">Transmembrane helix</keyword>
<sequence length="304" mass="34685">MKKISIITVNFNQPGVTRELLLSIQQVNTYKDIEIIVVDNGSTTGKVTELIPQFTDVKFIRSEANLGFAGGNNIGIAAATGDYFFLVNTDTEFTPDLVQKLVDVLDQHPEVGMVSPRIQFFPDTGMTQYAGSTQINFITGRNKMIGKFQRNGDDFNSVIGPTAYIHGAAVMVKREVIDKAGPMHESYFLYYEEVDWCEHVKKAGYKLWVRGDAVIYHKESISVGKKSWLKEYFMTRNRILFTRRNASPVVVFLFYIYFLLIVAPRNILGYIKSGNTEFIKYLFKAIWWNFTHKKDSHDLGVTLK</sequence>
<dbReference type="KEGG" id="mmab:HQ865_00505"/>
<evidence type="ECO:0000256" key="3">
    <source>
        <dbReference type="ARBA" id="ARBA00022679"/>
    </source>
</evidence>
<dbReference type="CDD" id="cd04186">
    <property type="entry name" value="GT_2_like_c"/>
    <property type="match status" value="1"/>
</dbReference>
<keyword evidence="7" id="KW-1185">Reference proteome</keyword>
<keyword evidence="2" id="KW-0328">Glycosyltransferase</keyword>
<dbReference type="GO" id="GO:0016757">
    <property type="term" value="F:glycosyltransferase activity"/>
    <property type="evidence" value="ECO:0007669"/>
    <property type="project" value="UniProtKB-KW"/>
</dbReference>
<dbReference type="AlphaFoldDB" id="A0A7D4UMJ8"/>